<evidence type="ECO:0000256" key="4">
    <source>
        <dbReference type="PROSITE-ProRule" id="PRU00452"/>
    </source>
</evidence>
<dbReference type="GO" id="GO:0016925">
    <property type="term" value="P:protein sumoylation"/>
    <property type="evidence" value="ECO:0007669"/>
    <property type="project" value="TreeGrafter"/>
</dbReference>
<keyword evidence="8" id="KW-1185">Reference proteome</keyword>
<proteinExistence type="predicted"/>
<dbReference type="SUPFAM" id="SSF57850">
    <property type="entry name" value="RING/U-box"/>
    <property type="match status" value="1"/>
</dbReference>
<evidence type="ECO:0000313" key="7">
    <source>
        <dbReference type="EMBL" id="ORY47180.1"/>
    </source>
</evidence>
<dbReference type="PANTHER" id="PTHR10782">
    <property type="entry name" value="ZINC FINGER MIZ DOMAIN-CONTAINING PROTEIN"/>
    <property type="match status" value="1"/>
</dbReference>
<dbReference type="Proteomes" id="UP000193920">
    <property type="component" value="Unassembled WGS sequence"/>
</dbReference>
<dbReference type="PANTHER" id="PTHR10782:SF4">
    <property type="entry name" value="TONALLI, ISOFORM E"/>
    <property type="match status" value="1"/>
</dbReference>
<accession>A0A1Y2CJG0</accession>
<dbReference type="InterPro" id="IPR004181">
    <property type="entry name" value="Znf_MIZ"/>
</dbReference>
<dbReference type="Gene3D" id="3.30.40.10">
    <property type="entry name" value="Zinc/RING finger domain, C3HC4 (zinc finger)"/>
    <property type="match status" value="1"/>
</dbReference>
<feature type="domain" description="SP-RING-type" evidence="6">
    <location>
        <begin position="448"/>
        <end position="534"/>
    </location>
</feature>
<keyword evidence="2 4" id="KW-0863">Zinc-finger</keyword>
<evidence type="ECO:0000256" key="5">
    <source>
        <dbReference type="SAM" id="Coils"/>
    </source>
</evidence>
<reference evidence="7 8" key="1">
    <citation type="submission" date="2016-08" db="EMBL/GenBank/DDBJ databases">
        <title>A Parts List for Fungal Cellulosomes Revealed by Comparative Genomics.</title>
        <authorList>
            <consortium name="DOE Joint Genome Institute"/>
            <person name="Haitjema C.H."/>
            <person name="Gilmore S.P."/>
            <person name="Henske J.K."/>
            <person name="Solomon K.V."/>
            <person name="De Groot R."/>
            <person name="Kuo A."/>
            <person name="Mondo S.J."/>
            <person name="Salamov A.A."/>
            <person name="Labutti K."/>
            <person name="Zhao Z."/>
            <person name="Chiniquy J."/>
            <person name="Barry K."/>
            <person name="Brewer H.M."/>
            <person name="Purvine S.O."/>
            <person name="Wright A.T."/>
            <person name="Boxma B."/>
            <person name="Van Alen T."/>
            <person name="Hackstein J.H."/>
            <person name="Baker S.E."/>
            <person name="Grigoriev I.V."/>
            <person name="O'Malley M.A."/>
        </authorList>
    </citation>
    <scope>NUCLEOTIDE SEQUENCE [LARGE SCALE GENOMIC DNA]</scope>
    <source>
        <strain evidence="7 8">G1</strain>
    </source>
</reference>
<evidence type="ECO:0000259" key="6">
    <source>
        <dbReference type="PROSITE" id="PS51044"/>
    </source>
</evidence>
<name>A0A1Y2CJG0_9FUNG</name>
<dbReference type="Pfam" id="PF02891">
    <property type="entry name" value="zf-MIZ"/>
    <property type="match status" value="1"/>
</dbReference>
<evidence type="ECO:0000256" key="3">
    <source>
        <dbReference type="ARBA" id="ARBA00022833"/>
    </source>
</evidence>
<dbReference type="STRING" id="1754190.A0A1Y2CJG0"/>
<organism evidence="7 8">
    <name type="scientific">Neocallimastix californiae</name>
    <dbReference type="NCBI Taxonomy" id="1754190"/>
    <lineage>
        <taxon>Eukaryota</taxon>
        <taxon>Fungi</taxon>
        <taxon>Fungi incertae sedis</taxon>
        <taxon>Chytridiomycota</taxon>
        <taxon>Chytridiomycota incertae sedis</taxon>
        <taxon>Neocallimastigomycetes</taxon>
        <taxon>Neocallimastigales</taxon>
        <taxon>Neocallimastigaceae</taxon>
        <taxon>Neocallimastix</taxon>
    </lineage>
</organism>
<dbReference type="GO" id="GO:0061665">
    <property type="term" value="F:SUMO ligase activity"/>
    <property type="evidence" value="ECO:0007669"/>
    <property type="project" value="TreeGrafter"/>
</dbReference>
<keyword evidence="3" id="KW-0862">Zinc</keyword>
<evidence type="ECO:0000313" key="8">
    <source>
        <dbReference type="Proteomes" id="UP000193920"/>
    </source>
</evidence>
<dbReference type="CDD" id="cd16650">
    <property type="entry name" value="SP-RING_PIAS-like"/>
    <property type="match status" value="1"/>
</dbReference>
<gene>
    <name evidence="7" type="ORF">LY90DRAFT_671260</name>
</gene>
<dbReference type="EMBL" id="MCOG01000105">
    <property type="protein sequence ID" value="ORY47180.1"/>
    <property type="molecule type" value="Genomic_DNA"/>
</dbReference>
<dbReference type="InterPro" id="IPR013083">
    <property type="entry name" value="Znf_RING/FYVE/PHD"/>
</dbReference>
<sequence>MNNNQYPFIPNKNSGMFPQQQFNPNFNHIQNQNLSYSMSTQNSINNIGLSINSEGVQQKQMTVLPQSNFNNYQLYPQQNNYNLYLPNSSSIQFLHKNPDNNAYISNLNQLNLFNSLSKEAFLNQQKDGQQLYKKQTLPTSQFTNQQLNNPNFQLQLQQEQLRQKYLQQTQLQQFRLQQFSNPLSQNEQLKQKLQEQQLQKIQKERTNPLEALQQEKLQIHSQQKNQNVFLQQNLPLVFHHQNNNNISNNLNTNISNNPNSNSEINEKEPLVPTSKVKRYPRPVLPLLKPWEITLKNKHHIYKNQFTVIKELYEVMNEDHRVILSCYEKDNETKITWPFCIKSIKLNGETLKLERKIPIYGNDGHLLQSNGSDIPFDITNYIKLDNDIEIETNTIEKCTSETIVDAYFHIIFYLMENEDVCKERIIKDKFTKEETLAVIKKQTVGNSEDDDLIIVDSTVTISLKCPISLIRIVNPVRGIKCQHVQAFELDSYLSINFHHGKWACPICNKKTTTNDLKFDQWFYELLNKVPEDVEKVQIDENGECIIKDEIKNKENSSQIIYDLDGDNLEIKSDNIKYNKNVKNNKNENEKEANTSFNLNNNTVNINNKNNLRNSSQLINNSIQIVNTNNNISTKDKEQQLENTLKRNKEQQNQIVNSNEDIIYKKKKLNNNKDFQQTDISKTNAVEEIKDIGQIKFKPIFDRLTHTATTIDFNETFNEMFNK</sequence>
<keyword evidence="5" id="KW-0175">Coiled coil</keyword>
<keyword evidence="1" id="KW-0479">Metal-binding</keyword>
<feature type="coiled-coil region" evidence="5">
    <location>
        <begin position="632"/>
        <end position="659"/>
    </location>
</feature>
<dbReference type="PROSITE" id="PS51044">
    <property type="entry name" value="ZF_SP_RING"/>
    <property type="match status" value="1"/>
</dbReference>
<dbReference type="OrthoDB" id="2163226at2759"/>
<dbReference type="GO" id="GO:0000785">
    <property type="term" value="C:chromatin"/>
    <property type="evidence" value="ECO:0007669"/>
    <property type="project" value="TreeGrafter"/>
</dbReference>
<evidence type="ECO:0000256" key="1">
    <source>
        <dbReference type="ARBA" id="ARBA00022723"/>
    </source>
</evidence>
<dbReference type="AlphaFoldDB" id="A0A1Y2CJG0"/>
<comment type="caution">
    <text evidence="7">The sequence shown here is derived from an EMBL/GenBank/DDBJ whole genome shotgun (WGS) entry which is preliminary data.</text>
</comment>
<evidence type="ECO:0000256" key="2">
    <source>
        <dbReference type="ARBA" id="ARBA00022771"/>
    </source>
</evidence>
<protein>
    <recommendedName>
        <fullName evidence="6">SP-RING-type domain-containing protein</fullName>
    </recommendedName>
</protein>
<dbReference type="GO" id="GO:0008270">
    <property type="term" value="F:zinc ion binding"/>
    <property type="evidence" value="ECO:0007669"/>
    <property type="project" value="UniProtKB-KW"/>
</dbReference>